<dbReference type="GO" id="GO:0034856">
    <property type="term" value="F:2-hydroxyhexa-2,4-dienoate hydratase activity"/>
    <property type="evidence" value="ECO:0007669"/>
    <property type="project" value="UniProtKB-EC"/>
</dbReference>
<dbReference type="Pfam" id="PF01557">
    <property type="entry name" value="FAA_hydrolase"/>
    <property type="match status" value="1"/>
</dbReference>
<dbReference type="InterPro" id="IPR036663">
    <property type="entry name" value="Fumarylacetoacetase_C_sf"/>
</dbReference>
<dbReference type="EMBL" id="VSSQ01037446">
    <property type="protein sequence ID" value="MPM90135.1"/>
    <property type="molecule type" value="Genomic_DNA"/>
</dbReference>
<dbReference type="SUPFAM" id="SSF56529">
    <property type="entry name" value="FAH"/>
    <property type="match status" value="1"/>
</dbReference>
<evidence type="ECO:0000313" key="3">
    <source>
        <dbReference type="EMBL" id="MPM90135.1"/>
    </source>
</evidence>
<sequence length="162" mass="17566">MLQPKVEGEIAFVLKDDIQGPNVTIEDVINATDYVAAAIEIVDSRITNWKINIIDTIADNASSGRYVISDKKVNPKDMDLKKVTMKLYKNGEKINEGVGADVLGDPAYAVAWLANTLYEYGVVLKKGEVVLSGAITAALPAESGEEYKAVFSELGDIAVRFI</sequence>
<dbReference type="PANTHER" id="PTHR30143:SF0">
    <property type="entry name" value="2-KETO-4-PENTENOATE HYDRATASE"/>
    <property type="match status" value="1"/>
</dbReference>
<name>A0A645DLJ7_9ZZZZ</name>
<dbReference type="InterPro" id="IPR011234">
    <property type="entry name" value="Fumarylacetoacetase-like_C"/>
</dbReference>
<gene>
    <name evidence="3" type="primary">tesE_8</name>
    <name evidence="3" type="ORF">SDC9_137252</name>
</gene>
<organism evidence="3">
    <name type="scientific">bioreactor metagenome</name>
    <dbReference type="NCBI Taxonomy" id="1076179"/>
    <lineage>
        <taxon>unclassified sequences</taxon>
        <taxon>metagenomes</taxon>
        <taxon>ecological metagenomes</taxon>
    </lineage>
</organism>
<dbReference type="Gene3D" id="3.90.850.10">
    <property type="entry name" value="Fumarylacetoacetase-like, C-terminal domain"/>
    <property type="match status" value="1"/>
</dbReference>
<keyword evidence="1 3" id="KW-0456">Lyase</keyword>
<protein>
    <submittedName>
        <fullName evidence="3">2-hydroxyhexa-2,4-dienoate hydratase</fullName>
        <ecNumber evidence="3">4.2.1.132</ecNumber>
    </submittedName>
</protein>
<proteinExistence type="predicted"/>
<dbReference type="AlphaFoldDB" id="A0A645DLJ7"/>
<comment type="caution">
    <text evidence="3">The sequence shown here is derived from an EMBL/GenBank/DDBJ whole genome shotgun (WGS) entry which is preliminary data.</text>
</comment>
<dbReference type="InterPro" id="IPR050772">
    <property type="entry name" value="Hydratase-Decarb/MhpD_sf"/>
</dbReference>
<reference evidence="3" key="1">
    <citation type="submission" date="2019-08" db="EMBL/GenBank/DDBJ databases">
        <authorList>
            <person name="Kucharzyk K."/>
            <person name="Murdoch R.W."/>
            <person name="Higgins S."/>
            <person name="Loffler F."/>
        </authorList>
    </citation>
    <scope>NUCLEOTIDE SEQUENCE</scope>
</reference>
<feature type="domain" description="Fumarylacetoacetase-like C-terminal" evidence="2">
    <location>
        <begin position="4"/>
        <end position="158"/>
    </location>
</feature>
<evidence type="ECO:0000259" key="2">
    <source>
        <dbReference type="Pfam" id="PF01557"/>
    </source>
</evidence>
<dbReference type="PANTHER" id="PTHR30143">
    <property type="entry name" value="ACID HYDRATASE"/>
    <property type="match status" value="1"/>
</dbReference>
<accession>A0A645DLJ7</accession>
<dbReference type="GO" id="GO:0005737">
    <property type="term" value="C:cytoplasm"/>
    <property type="evidence" value="ECO:0007669"/>
    <property type="project" value="TreeGrafter"/>
</dbReference>
<evidence type="ECO:0000256" key="1">
    <source>
        <dbReference type="ARBA" id="ARBA00023239"/>
    </source>
</evidence>
<dbReference type="EC" id="4.2.1.132" evidence="3"/>
<dbReference type="GO" id="GO:0008684">
    <property type="term" value="F:2-oxopent-4-enoate hydratase activity"/>
    <property type="evidence" value="ECO:0007669"/>
    <property type="project" value="TreeGrafter"/>
</dbReference>